<keyword evidence="4" id="KW-0281">Fimbrium</keyword>
<evidence type="ECO:0000256" key="2">
    <source>
        <dbReference type="ARBA" id="ARBA00006671"/>
    </source>
</evidence>
<evidence type="ECO:0000256" key="4">
    <source>
        <dbReference type="ARBA" id="ARBA00023263"/>
    </source>
</evidence>
<dbReference type="Gene3D" id="2.60.40.1090">
    <property type="entry name" value="Fimbrial-type adhesion domain"/>
    <property type="match status" value="1"/>
</dbReference>
<sequence>MKKQFKVSLGSAVLSLVGLGLMSQAAVAADAGTITFNGKVTDETCEVTTGSNGDFTVDLATAKVADLAQAGDTAVPLNFRIAVNNCSASVQNVRAQFLYDASLVDLSTGLLKNQLSGATAATQVGLQLFNIDDNSVIKPGDAGAAKSFALINKAAEMTYGVQYYATGASTAGLVKSQVKYQLSYN</sequence>
<evidence type="ECO:0000313" key="8">
    <source>
        <dbReference type="Proteomes" id="UP000509568"/>
    </source>
</evidence>
<accession>A0A7D5HES4</accession>
<reference evidence="7 8" key="1">
    <citation type="submission" date="2020-06" db="EMBL/GenBank/DDBJ databases">
        <title>Pseudomonas eucalypticola sp. nov., an endophyte of Eucalyptus dunnii leaves with biocontrol ability of eucalyptus leaf blight.</title>
        <authorList>
            <person name="Liu Y."/>
            <person name="Song Z."/>
            <person name="Zeng H."/>
            <person name="Lu M."/>
            <person name="Wang X."/>
            <person name="Lian X."/>
            <person name="Zhang Q."/>
        </authorList>
    </citation>
    <scope>NUCLEOTIDE SEQUENCE [LARGE SCALE GENOMIC DNA]</scope>
    <source>
        <strain evidence="7 8">NP-1</strain>
    </source>
</reference>
<evidence type="ECO:0000256" key="3">
    <source>
        <dbReference type="ARBA" id="ARBA00022729"/>
    </source>
</evidence>
<dbReference type="PANTHER" id="PTHR33420:SF3">
    <property type="entry name" value="FIMBRIAL SUBUNIT ELFA"/>
    <property type="match status" value="1"/>
</dbReference>
<dbReference type="InterPro" id="IPR036937">
    <property type="entry name" value="Adhesion_dom_fimbrial_sf"/>
</dbReference>
<protein>
    <submittedName>
        <fullName evidence="7">Type 1 fimbrial protein</fullName>
    </submittedName>
</protein>
<feature type="chain" id="PRO_5028850868" evidence="5">
    <location>
        <begin position="29"/>
        <end position="185"/>
    </location>
</feature>
<keyword evidence="3 5" id="KW-0732">Signal</keyword>
<evidence type="ECO:0000313" key="7">
    <source>
        <dbReference type="EMBL" id="QKZ05730.1"/>
    </source>
</evidence>
<gene>
    <name evidence="7" type="ORF">HWQ56_18780</name>
</gene>
<dbReference type="EMBL" id="CP056030">
    <property type="protein sequence ID" value="QKZ05730.1"/>
    <property type="molecule type" value="Genomic_DNA"/>
</dbReference>
<feature type="domain" description="Fimbrial-type adhesion" evidence="6">
    <location>
        <begin position="34"/>
        <end position="184"/>
    </location>
</feature>
<feature type="signal peptide" evidence="5">
    <location>
        <begin position="1"/>
        <end position="28"/>
    </location>
</feature>
<comment type="subcellular location">
    <subcellularLocation>
        <location evidence="1">Fimbrium</location>
    </subcellularLocation>
</comment>
<dbReference type="PANTHER" id="PTHR33420">
    <property type="entry name" value="FIMBRIAL SUBUNIT ELFA-RELATED"/>
    <property type="match status" value="1"/>
</dbReference>
<organism evidence="7 8">
    <name type="scientific">Pseudomonas eucalypticola</name>
    <dbReference type="NCBI Taxonomy" id="2599595"/>
    <lineage>
        <taxon>Bacteria</taxon>
        <taxon>Pseudomonadati</taxon>
        <taxon>Pseudomonadota</taxon>
        <taxon>Gammaproteobacteria</taxon>
        <taxon>Pseudomonadales</taxon>
        <taxon>Pseudomonadaceae</taxon>
        <taxon>Pseudomonas</taxon>
    </lineage>
</organism>
<dbReference type="KEGG" id="pez:HWQ56_18780"/>
<evidence type="ECO:0000256" key="1">
    <source>
        <dbReference type="ARBA" id="ARBA00004561"/>
    </source>
</evidence>
<name>A0A7D5HES4_9PSED</name>
<dbReference type="RefSeq" id="WP_176571456.1">
    <property type="nucleotide sequence ID" value="NZ_CP056030.1"/>
</dbReference>
<proteinExistence type="inferred from homology"/>
<dbReference type="AlphaFoldDB" id="A0A7D5HES4"/>
<evidence type="ECO:0000259" key="6">
    <source>
        <dbReference type="Pfam" id="PF00419"/>
    </source>
</evidence>
<comment type="similarity">
    <text evidence="2">Belongs to the fimbrial protein family.</text>
</comment>
<dbReference type="GO" id="GO:0009289">
    <property type="term" value="C:pilus"/>
    <property type="evidence" value="ECO:0007669"/>
    <property type="project" value="UniProtKB-SubCell"/>
</dbReference>
<keyword evidence="8" id="KW-1185">Reference proteome</keyword>
<dbReference type="InterPro" id="IPR008966">
    <property type="entry name" value="Adhesion_dom_sf"/>
</dbReference>
<dbReference type="InterPro" id="IPR050263">
    <property type="entry name" value="Bact_Fimbrial_Adh_Pro"/>
</dbReference>
<dbReference type="SUPFAM" id="SSF49401">
    <property type="entry name" value="Bacterial adhesins"/>
    <property type="match status" value="1"/>
</dbReference>
<dbReference type="GO" id="GO:0043709">
    <property type="term" value="P:cell adhesion involved in single-species biofilm formation"/>
    <property type="evidence" value="ECO:0007669"/>
    <property type="project" value="TreeGrafter"/>
</dbReference>
<dbReference type="InterPro" id="IPR000259">
    <property type="entry name" value="Adhesion_dom_fimbrial"/>
</dbReference>
<evidence type="ECO:0000256" key="5">
    <source>
        <dbReference type="SAM" id="SignalP"/>
    </source>
</evidence>
<dbReference type="Pfam" id="PF00419">
    <property type="entry name" value="Fimbrial"/>
    <property type="match status" value="1"/>
</dbReference>
<dbReference type="Proteomes" id="UP000509568">
    <property type="component" value="Chromosome"/>
</dbReference>